<evidence type="ECO:0000259" key="4">
    <source>
        <dbReference type="PROSITE" id="PS50857"/>
    </source>
</evidence>
<evidence type="ECO:0000313" key="15">
    <source>
        <dbReference type="Proteomes" id="UP000062475"/>
    </source>
</evidence>
<dbReference type="EMBL" id="CP012173">
    <property type="protein sequence ID" value="AKV75859.1"/>
    <property type="molecule type" value="Genomic_DNA"/>
</dbReference>
<name>A0A088E2J6_9CREN</name>
<dbReference type="Proteomes" id="UP000061362">
    <property type="component" value="Chromosome"/>
</dbReference>
<dbReference type="Proteomes" id="UP000062398">
    <property type="component" value="Chromosome"/>
</dbReference>
<evidence type="ECO:0000313" key="7">
    <source>
        <dbReference type="EMBL" id="AKV75859.1"/>
    </source>
</evidence>
<reference evidence="5 11" key="1">
    <citation type="journal article" date="2014" name="J. Bacteriol.">
        <title>Role of an Archaeal PitA Transporter in the Copper and Arsenic Resistance of Metallosphaera sedula, an Extreme Thermoacidophile.</title>
        <authorList>
            <person name="McCarthy S."/>
            <person name="Ai C."/>
            <person name="Wheaton G."/>
            <person name="Tevatia R."/>
            <person name="Eckrich V."/>
            <person name="Kelly R."/>
            <person name="Blum P."/>
        </authorList>
    </citation>
    <scope>NUCLEOTIDE SEQUENCE [LARGE SCALE GENOMIC DNA]</scope>
    <source>
        <strain evidence="5 11">CuR1</strain>
    </source>
</reference>
<reference evidence="13 14" key="2">
    <citation type="journal article" date="2015" name="Genome Announc.">
        <title>Complete Genome Sequences of Evolved Arsenate-Resistant Metallosphaera sedula Strains.</title>
        <authorList>
            <person name="Ai C."/>
            <person name="McCarthy S."/>
            <person name="Schackwitz W."/>
            <person name="Martin J."/>
            <person name="Lipzen A."/>
            <person name="Blum P."/>
        </authorList>
    </citation>
    <scope>NUCLEOTIDE SEQUENCE [LARGE SCALE GENOMIC DNA]</scope>
    <source>
        <strain evidence="8 14">ARS120-1</strain>
        <strain evidence="9 13">ARS120-2</strain>
        <strain evidence="6 16">ARS50-1</strain>
        <strain evidence="7 15">ARS50-2</strain>
    </source>
</reference>
<organism evidence="5 11">
    <name type="scientific">Metallosphaera sedula</name>
    <dbReference type="NCBI Taxonomy" id="43687"/>
    <lineage>
        <taxon>Archaea</taxon>
        <taxon>Thermoproteota</taxon>
        <taxon>Thermoprotei</taxon>
        <taxon>Sulfolobales</taxon>
        <taxon>Sulfolobaceae</taxon>
        <taxon>Metallosphaera</taxon>
    </lineage>
</organism>
<dbReference type="RefSeq" id="WP_012020445.1">
    <property type="nucleotide sequence ID" value="NZ_AP019770.1"/>
</dbReference>
<evidence type="ECO:0000313" key="12">
    <source>
        <dbReference type="Proteomes" id="UP000056255"/>
    </source>
</evidence>
<dbReference type="AlphaFoldDB" id="A0A088E2J6"/>
<dbReference type="Proteomes" id="UP000068832">
    <property type="component" value="Chromosome"/>
</dbReference>
<dbReference type="EMBL" id="CP012172">
    <property type="protein sequence ID" value="AKV73618.1"/>
    <property type="molecule type" value="Genomic_DNA"/>
</dbReference>
<dbReference type="GO" id="GO:0005507">
    <property type="term" value="F:copper ion binding"/>
    <property type="evidence" value="ECO:0007669"/>
    <property type="project" value="InterPro"/>
</dbReference>
<evidence type="ECO:0000313" key="6">
    <source>
        <dbReference type="EMBL" id="AKV73618.1"/>
    </source>
</evidence>
<dbReference type="InterPro" id="IPR002429">
    <property type="entry name" value="CcO_II-like_C"/>
</dbReference>
<dbReference type="OrthoDB" id="27522at2157"/>
<dbReference type="Proteomes" id="UP000056255">
    <property type="component" value="Chromosome"/>
</dbReference>
<evidence type="ECO:0000313" key="14">
    <source>
        <dbReference type="Proteomes" id="UP000062398"/>
    </source>
</evidence>
<comment type="subcellular location">
    <subcellularLocation>
        <location evidence="1">Membrane</location>
    </subcellularLocation>
</comment>
<sequence length="203" mass="22158">MKRGTVIALFFVLCIVAIISLETQYSTYDYLGFNPNFVSDHIPSGEGVVHAEFTNAIGSYKGPYVIIYVTGQQWHWDFYPHDKVYTNFTVVPVGEPVVFVIHSVDVFHEFFIQAATSNFTIPLSVGAEAVPGYYSYLVYVFPQPGLYHVACAEYCGTAATGLGHSWLVGTILATSNATLASQITGGVMPQGTWDPYVNSSSTG</sequence>
<dbReference type="Proteomes" id="UP000062475">
    <property type="component" value="Chromosome"/>
</dbReference>
<evidence type="ECO:0000256" key="2">
    <source>
        <dbReference type="ARBA" id="ARBA00007866"/>
    </source>
</evidence>
<dbReference type="Pfam" id="PF00116">
    <property type="entry name" value="COX2"/>
    <property type="match status" value="1"/>
</dbReference>
<dbReference type="EMBL" id="CP012176">
    <property type="protein sequence ID" value="AKV82599.1"/>
    <property type="molecule type" value="Genomic_DNA"/>
</dbReference>
<dbReference type="GO" id="GO:0004129">
    <property type="term" value="F:cytochrome-c oxidase activity"/>
    <property type="evidence" value="ECO:0007669"/>
    <property type="project" value="InterPro"/>
</dbReference>
<feature type="domain" description="Cytochrome oxidase subunit II copper A binding" evidence="4">
    <location>
        <begin position="62"/>
        <end position="181"/>
    </location>
</feature>
<dbReference type="EMBL" id="CP012174">
    <property type="protein sequence ID" value="AKV78108.1"/>
    <property type="molecule type" value="Genomic_DNA"/>
</dbReference>
<gene>
    <name evidence="5" type="primary">foxB</name>
    <name evidence="5" type="ORF">HA72_0480</name>
    <name evidence="6" type="ORF">MsedA_0494</name>
    <name evidence="7" type="ORF">MsedB_0494</name>
    <name evidence="8" type="ORF">MsedC_0493</name>
    <name evidence="9" type="ORF">MsedD_0494</name>
    <name evidence="10" type="ORF">MsedE_0494</name>
</gene>
<accession>A0A088E2J6</accession>
<evidence type="ECO:0000313" key="13">
    <source>
        <dbReference type="Proteomes" id="UP000061362"/>
    </source>
</evidence>
<dbReference type="PROSITE" id="PS50857">
    <property type="entry name" value="COX2_CUA"/>
    <property type="match status" value="1"/>
</dbReference>
<dbReference type="EMBL" id="CP008822">
    <property type="protein sequence ID" value="AIM26644.1"/>
    <property type="molecule type" value="Genomic_DNA"/>
</dbReference>
<reference evidence="10 12" key="3">
    <citation type="submission" date="2015-07" db="EMBL/GenBank/DDBJ databases">
        <title>Physiological, transcriptional responses and genome re-sequencing of acid resistant extremely thermoacidophilic Metallosphaera sedula SARC-M1.</title>
        <authorList>
            <person name="Ai C."/>
            <person name="McCarthy S."/>
            <person name="Eckrich V."/>
            <person name="Rudrappa D."/>
            <person name="Qiu G."/>
            <person name="Blum P."/>
        </authorList>
    </citation>
    <scope>NUCLEOTIDE SEQUENCE [LARGE SCALE GENOMIC DNA]</scope>
    <source>
        <strain evidence="10 12">SARC-M1</strain>
    </source>
</reference>
<evidence type="ECO:0000313" key="5">
    <source>
        <dbReference type="EMBL" id="AIM26644.1"/>
    </source>
</evidence>
<proteinExistence type="inferred from homology"/>
<dbReference type="SUPFAM" id="SSF49503">
    <property type="entry name" value="Cupredoxins"/>
    <property type="match status" value="1"/>
</dbReference>
<dbReference type="EMBL" id="CP012175">
    <property type="protein sequence ID" value="AKV80353.1"/>
    <property type="molecule type" value="Genomic_DNA"/>
</dbReference>
<dbReference type="InterPro" id="IPR045187">
    <property type="entry name" value="CcO_II"/>
</dbReference>
<dbReference type="GO" id="GO:0016020">
    <property type="term" value="C:membrane"/>
    <property type="evidence" value="ECO:0007669"/>
    <property type="project" value="UniProtKB-SubCell"/>
</dbReference>
<dbReference type="PANTHER" id="PTHR22888">
    <property type="entry name" value="CYTOCHROME C OXIDASE, SUBUNIT II"/>
    <property type="match status" value="1"/>
</dbReference>
<protein>
    <submittedName>
        <fullName evidence="5">Cytochrome c oxidase, subunit II</fullName>
    </submittedName>
    <submittedName>
        <fullName evidence="6">Quinol oxidase</fullName>
    </submittedName>
</protein>
<evidence type="ECO:0000256" key="1">
    <source>
        <dbReference type="ARBA" id="ARBA00004370"/>
    </source>
</evidence>
<dbReference type="Proteomes" id="UP000029084">
    <property type="component" value="Chromosome"/>
</dbReference>
<evidence type="ECO:0000313" key="16">
    <source>
        <dbReference type="Proteomes" id="UP000068832"/>
    </source>
</evidence>
<evidence type="ECO:0000313" key="10">
    <source>
        <dbReference type="EMBL" id="AKV82599.1"/>
    </source>
</evidence>
<dbReference type="PANTHER" id="PTHR22888:SF9">
    <property type="entry name" value="CYTOCHROME C OXIDASE SUBUNIT 2"/>
    <property type="match status" value="1"/>
</dbReference>
<dbReference type="GeneID" id="91754930"/>
<dbReference type="OMA" id="EYCGTAA"/>
<dbReference type="Gene3D" id="2.60.40.420">
    <property type="entry name" value="Cupredoxins - blue copper proteins"/>
    <property type="match status" value="1"/>
</dbReference>
<dbReference type="InterPro" id="IPR008972">
    <property type="entry name" value="Cupredoxin"/>
</dbReference>
<dbReference type="PATRIC" id="fig|43687.5.peg.494"/>
<comment type="similarity">
    <text evidence="2">Belongs to the cytochrome c oxidase subunit 2 family.</text>
</comment>
<dbReference type="GO" id="GO:0042773">
    <property type="term" value="P:ATP synthesis coupled electron transport"/>
    <property type="evidence" value="ECO:0007669"/>
    <property type="project" value="TreeGrafter"/>
</dbReference>
<evidence type="ECO:0000313" key="11">
    <source>
        <dbReference type="Proteomes" id="UP000029084"/>
    </source>
</evidence>
<evidence type="ECO:0000313" key="9">
    <source>
        <dbReference type="EMBL" id="AKV80353.1"/>
    </source>
</evidence>
<evidence type="ECO:0000256" key="3">
    <source>
        <dbReference type="ARBA" id="ARBA00023136"/>
    </source>
</evidence>
<evidence type="ECO:0000313" key="8">
    <source>
        <dbReference type="EMBL" id="AKV78108.1"/>
    </source>
</evidence>
<keyword evidence="3" id="KW-0472">Membrane</keyword>